<gene>
    <name evidence="4" type="ORF">UA08_09505</name>
</gene>
<organism evidence="4 5">
    <name type="scientific">Talaromyces atroroseus</name>
    <dbReference type="NCBI Taxonomy" id="1441469"/>
    <lineage>
        <taxon>Eukaryota</taxon>
        <taxon>Fungi</taxon>
        <taxon>Dikarya</taxon>
        <taxon>Ascomycota</taxon>
        <taxon>Pezizomycotina</taxon>
        <taxon>Eurotiomycetes</taxon>
        <taxon>Eurotiomycetidae</taxon>
        <taxon>Eurotiales</taxon>
        <taxon>Trichocomaceae</taxon>
        <taxon>Talaromyces</taxon>
        <taxon>Talaromyces sect. Trachyspermi</taxon>
    </lineage>
</organism>
<dbReference type="Pfam" id="PF12796">
    <property type="entry name" value="Ank_2"/>
    <property type="match status" value="1"/>
</dbReference>
<keyword evidence="2 3" id="KW-0040">ANK repeat</keyword>
<dbReference type="RefSeq" id="XP_020115347.1">
    <property type="nucleotide sequence ID" value="XM_020265430.1"/>
</dbReference>
<evidence type="ECO:0000256" key="1">
    <source>
        <dbReference type="ARBA" id="ARBA00022737"/>
    </source>
</evidence>
<keyword evidence="5" id="KW-1185">Reference proteome</keyword>
<dbReference type="SMART" id="SM00248">
    <property type="entry name" value="ANK"/>
    <property type="match status" value="1"/>
</dbReference>
<keyword evidence="1" id="KW-0677">Repeat</keyword>
<evidence type="ECO:0000256" key="3">
    <source>
        <dbReference type="PROSITE-ProRule" id="PRU00023"/>
    </source>
</evidence>
<dbReference type="GeneID" id="31009261"/>
<dbReference type="Gene3D" id="1.25.40.20">
    <property type="entry name" value="Ankyrin repeat-containing domain"/>
    <property type="match status" value="1"/>
</dbReference>
<evidence type="ECO:0000313" key="4">
    <source>
        <dbReference type="EMBL" id="OKL55226.1"/>
    </source>
</evidence>
<comment type="caution">
    <text evidence="4">The sequence shown here is derived from an EMBL/GenBank/DDBJ whole genome shotgun (WGS) entry which is preliminary data.</text>
</comment>
<protein>
    <submittedName>
        <fullName evidence="4">Uncharacterized protein</fullName>
    </submittedName>
</protein>
<dbReference type="GO" id="GO:0005634">
    <property type="term" value="C:nucleus"/>
    <property type="evidence" value="ECO:0007669"/>
    <property type="project" value="TreeGrafter"/>
</dbReference>
<dbReference type="InterPro" id="IPR050663">
    <property type="entry name" value="Ankyrin-SOCS_Box"/>
</dbReference>
<reference evidence="4 5" key="1">
    <citation type="submission" date="2015-06" db="EMBL/GenBank/DDBJ databases">
        <title>Talaromyces atroroseus IBT 11181 draft genome.</title>
        <authorList>
            <person name="Rasmussen K.B."/>
            <person name="Rasmussen S."/>
            <person name="Petersen B."/>
            <person name="Sicheritz-Ponten T."/>
            <person name="Mortensen U.H."/>
            <person name="Thrane U."/>
        </authorList>
    </citation>
    <scope>NUCLEOTIDE SEQUENCE [LARGE SCALE GENOMIC DNA]</scope>
    <source>
        <strain evidence="4 5">IBT 11181</strain>
    </source>
</reference>
<dbReference type="PROSITE" id="PS50088">
    <property type="entry name" value="ANK_REPEAT"/>
    <property type="match status" value="1"/>
</dbReference>
<dbReference type="GO" id="GO:0045944">
    <property type="term" value="P:positive regulation of transcription by RNA polymerase II"/>
    <property type="evidence" value="ECO:0007669"/>
    <property type="project" value="TreeGrafter"/>
</dbReference>
<dbReference type="PROSITE" id="PS50297">
    <property type="entry name" value="ANK_REP_REGION"/>
    <property type="match status" value="1"/>
</dbReference>
<name>A0A1Q5Q5Z1_TALAT</name>
<accession>A0A1Q5Q5Z1</accession>
<sequence length="88" mass="10163">MELLIQRGAEVDRSDLTRRTPLSWAAEYCQLKAAKLLIDYGAEINAEDDEWGTPLFWLMYTGPEEDMMHQLCVLNWSQSLGKCLLLKK</sequence>
<dbReference type="InterPro" id="IPR036770">
    <property type="entry name" value="Ankyrin_rpt-contain_sf"/>
</dbReference>
<dbReference type="AlphaFoldDB" id="A0A1Q5Q5Z1"/>
<dbReference type="STRING" id="1441469.A0A1Q5Q5Z1"/>
<dbReference type="Proteomes" id="UP000214365">
    <property type="component" value="Unassembled WGS sequence"/>
</dbReference>
<dbReference type="SUPFAM" id="SSF48403">
    <property type="entry name" value="Ankyrin repeat"/>
    <property type="match status" value="1"/>
</dbReference>
<dbReference type="InterPro" id="IPR002110">
    <property type="entry name" value="Ankyrin_rpt"/>
</dbReference>
<dbReference type="EMBL" id="LFMY01000029">
    <property type="protein sequence ID" value="OKL55226.1"/>
    <property type="molecule type" value="Genomic_DNA"/>
</dbReference>
<dbReference type="GO" id="GO:0000976">
    <property type="term" value="F:transcription cis-regulatory region binding"/>
    <property type="evidence" value="ECO:0007669"/>
    <property type="project" value="TreeGrafter"/>
</dbReference>
<proteinExistence type="predicted"/>
<dbReference type="PANTHER" id="PTHR24193">
    <property type="entry name" value="ANKYRIN REPEAT PROTEIN"/>
    <property type="match status" value="1"/>
</dbReference>
<feature type="repeat" description="ANK" evidence="3">
    <location>
        <begin position="17"/>
        <end position="49"/>
    </location>
</feature>
<dbReference type="OrthoDB" id="4807664at2759"/>
<evidence type="ECO:0000256" key="2">
    <source>
        <dbReference type="ARBA" id="ARBA00023043"/>
    </source>
</evidence>
<dbReference type="PANTHER" id="PTHR24193:SF121">
    <property type="entry name" value="ADA2A-CONTAINING COMPLEX COMPONENT 3, ISOFORM D"/>
    <property type="match status" value="1"/>
</dbReference>
<evidence type="ECO:0000313" key="5">
    <source>
        <dbReference type="Proteomes" id="UP000214365"/>
    </source>
</evidence>